<feature type="compositionally biased region" description="Polar residues" evidence="1">
    <location>
        <begin position="550"/>
        <end position="568"/>
    </location>
</feature>
<dbReference type="AlphaFoldDB" id="A0AAD5N9L0"/>
<sequence length="1140" mass="127202">MDKLIQAAVRALFNLRGKDLESPVTCWEPLPRLKRRPRKAAKTSKMRKEGSTLYSERTTEYGNSSMSLSTYGQCCDGETTDLNLPIDSTAYDYCSEAEAVDISMNYLGDNECSQVSSTNSSISSLTSDQFLQLGATDFSGNSPQYQSPDSENNDYSINSLLHEYSPADKYTGIDSSYKEELSNHGSIERSLEQNPRYEEQPPERADAASPLRSAAVRALFNLRGKDLDRPVTCWEPPRRKRRPRKAAKTSKMRKEGSTLYSERTTEYGNSSMSLSTYGQCCDGDTIDLNLPIDSTAYDYCSEAEAVDISMNYLGDNECSQVSSTNSSIGSLTSDQFLQLGATDFSGNSPQYQSPDSENNDYSINSLLHEYSPADKYTGIDSSYKEELSNHGSIERSLEQNPRYEEQPPERADAASPLRSAAVRALFNLRGKDLDRPVTCWEPPRRKRRPRKAAKTSKMRKEGSTLYSERTTEYGNSSMSLSTYGQCCDGDTIDLNLPIDSTAYDYCSEAEAVDISMNYLGDNECSQVSSTNSSIGSLTSDQFLQLGATDFSGNSPQYQSPDSENNDYSINSLLHEYSPADKYTGIDSSYKEELSNHGSIERSLEQNPRYEEQPPERADAASPLRSAAVRALFNLRGKDLDRPVTCWEPPRRKRRPRKAAKTSKMRKEGSTLYSERTTEYGNSSMSLSTYGQCCDGDTIDLNLPIDSTAYDYCSEAEAVDISMNYLGDNECSQVSSTNSSIGSLTSDQFLQLGATDFSGNSPQYQSPDSENNDYSINSLLHEYSPADKYTGIDSSYKEELSNHGSIERSLEQNPRYEEQPPERADAASPLRSAAVRALFNLRGKDLDRPVTCWEPPRRKRRPRKAAKTSKMRKEGSTLYSERTTEYGNSSMSLSTYGQCCDGDTIDLNLPIDSTAYDYCSEAEAVDISMNYLGDNECSQVSSTNSSIGSLTSDQFLQLGATDFSGNSPQYQSPDSENNDYSINSLLHEYSPADKYTGIDSSYKEELSNHGSIERSLEQNPRYEEQPPERADAARPLRSAAIRALLKIRDLASNTSTACWEPPRRRRRRHRKSHQNPCCCVFVPYVNLKGFFDKKKADGMHHICIEVDNITKAMEACKSKRIRTLAEKPKVGAHGKESSNRL</sequence>
<dbReference type="Gene3D" id="3.10.180.10">
    <property type="entry name" value="2,3-Dihydroxybiphenyl 1,2-Dioxygenase, domain 1"/>
    <property type="match status" value="1"/>
</dbReference>
<feature type="compositionally biased region" description="Basic residues" evidence="1">
    <location>
        <begin position="856"/>
        <end position="869"/>
    </location>
</feature>
<feature type="region of interest" description="Disordered" evidence="1">
    <location>
        <begin position="384"/>
        <end position="415"/>
    </location>
</feature>
<feature type="region of interest" description="Disordered" evidence="1">
    <location>
        <begin position="178"/>
        <end position="209"/>
    </location>
</feature>
<comment type="caution">
    <text evidence="2">The sequence shown here is derived from an EMBL/GenBank/DDBJ whole genome shotgun (WGS) entry which is preliminary data.</text>
</comment>
<feature type="compositionally biased region" description="Basic and acidic residues" evidence="1">
    <location>
        <begin position="384"/>
        <end position="412"/>
    </location>
</feature>
<feature type="region of interest" description="Disordered" evidence="1">
    <location>
        <begin position="643"/>
        <end position="670"/>
    </location>
</feature>
<feature type="compositionally biased region" description="Basic residues" evidence="1">
    <location>
        <begin position="444"/>
        <end position="457"/>
    </location>
</feature>
<feature type="region of interest" description="Disordered" evidence="1">
    <location>
        <begin position="237"/>
        <end position="258"/>
    </location>
</feature>
<evidence type="ECO:0000313" key="3">
    <source>
        <dbReference type="Proteomes" id="UP001196413"/>
    </source>
</evidence>
<dbReference type="EMBL" id="JAHQIW010005356">
    <property type="protein sequence ID" value="KAJ1365751.1"/>
    <property type="molecule type" value="Genomic_DNA"/>
</dbReference>
<feature type="compositionally biased region" description="Basic residues" evidence="1">
    <location>
        <begin position="650"/>
        <end position="663"/>
    </location>
</feature>
<evidence type="ECO:0000256" key="1">
    <source>
        <dbReference type="SAM" id="MobiDB-lite"/>
    </source>
</evidence>
<feature type="region of interest" description="Disordered" evidence="1">
    <location>
        <begin position="342"/>
        <end position="362"/>
    </location>
</feature>
<feature type="region of interest" description="Disordered" evidence="1">
    <location>
        <begin position="849"/>
        <end position="877"/>
    </location>
</feature>
<feature type="region of interest" description="Disordered" evidence="1">
    <location>
        <begin position="548"/>
        <end position="568"/>
    </location>
</feature>
<name>A0AAD5N9L0_PARTN</name>
<feature type="compositionally biased region" description="Basic and acidic residues" evidence="1">
    <location>
        <begin position="590"/>
        <end position="618"/>
    </location>
</feature>
<evidence type="ECO:0000313" key="2">
    <source>
        <dbReference type="EMBL" id="KAJ1365751.1"/>
    </source>
</evidence>
<feature type="region of interest" description="Disordered" evidence="1">
    <location>
        <begin position="437"/>
        <end position="466"/>
    </location>
</feature>
<dbReference type="SUPFAM" id="SSF54593">
    <property type="entry name" value="Glyoxalase/Bleomycin resistance protein/Dihydroxybiphenyl dioxygenase"/>
    <property type="match status" value="1"/>
</dbReference>
<feature type="compositionally biased region" description="Basic residues" evidence="1">
    <location>
        <begin position="238"/>
        <end position="251"/>
    </location>
</feature>
<feature type="compositionally biased region" description="Polar residues" evidence="1">
    <location>
        <begin position="138"/>
        <end position="156"/>
    </location>
</feature>
<dbReference type="Proteomes" id="UP001196413">
    <property type="component" value="Unassembled WGS sequence"/>
</dbReference>
<feature type="compositionally biased region" description="Polar residues" evidence="1">
    <location>
        <begin position="756"/>
        <end position="774"/>
    </location>
</feature>
<keyword evidence="3" id="KW-1185">Reference proteome</keyword>
<feature type="region of interest" description="Disordered" evidence="1">
    <location>
        <begin position="796"/>
        <end position="827"/>
    </location>
</feature>
<feature type="region of interest" description="Disordered" evidence="1">
    <location>
        <begin position="754"/>
        <end position="774"/>
    </location>
</feature>
<organism evidence="2 3">
    <name type="scientific">Parelaphostrongylus tenuis</name>
    <name type="common">Meningeal worm</name>
    <dbReference type="NCBI Taxonomy" id="148309"/>
    <lineage>
        <taxon>Eukaryota</taxon>
        <taxon>Metazoa</taxon>
        <taxon>Ecdysozoa</taxon>
        <taxon>Nematoda</taxon>
        <taxon>Chromadorea</taxon>
        <taxon>Rhabditida</taxon>
        <taxon>Rhabditina</taxon>
        <taxon>Rhabditomorpha</taxon>
        <taxon>Strongyloidea</taxon>
        <taxon>Metastrongylidae</taxon>
        <taxon>Parelaphostrongylus</taxon>
    </lineage>
</organism>
<feature type="compositionally biased region" description="Basic and acidic residues" evidence="1">
    <location>
        <begin position="1005"/>
        <end position="1033"/>
    </location>
</feature>
<feature type="compositionally biased region" description="Basic and acidic residues" evidence="1">
    <location>
        <begin position="796"/>
        <end position="824"/>
    </location>
</feature>
<feature type="region of interest" description="Disordered" evidence="1">
    <location>
        <begin position="590"/>
        <end position="621"/>
    </location>
</feature>
<feature type="compositionally biased region" description="Basic and acidic residues" evidence="1">
    <location>
        <begin position="178"/>
        <end position="206"/>
    </location>
</feature>
<gene>
    <name evidence="2" type="ORF">KIN20_026176</name>
</gene>
<reference evidence="2" key="1">
    <citation type="submission" date="2021-06" db="EMBL/GenBank/DDBJ databases">
        <title>Parelaphostrongylus tenuis whole genome reference sequence.</title>
        <authorList>
            <person name="Garwood T.J."/>
            <person name="Larsen P.A."/>
            <person name="Fountain-Jones N.M."/>
            <person name="Garbe J.R."/>
            <person name="Macchietto M.G."/>
            <person name="Kania S.A."/>
            <person name="Gerhold R.W."/>
            <person name="Richards J.E."/>
            <person name="Wolf T.M."/>
        </authorList>
    </citation>
    <scope>NUCLEOTIDE SEQUENCE</scope>
    <source>
        <strain evidence="2">MNPRO001-30</strain>
        <tissue evidence="2">Meninges</tissue>
    </source>
</reference>
<accession>A0AAD5N9L0</accession>
<protein>
    <submittedName>
        <fullName evidence="2">Uncharacterized protein</fullName>
    </submittedName>
</protein>
<feature type="region of interest" description="Disordered" evidence="1">
    <location>
        <begin position="136"/>
        <end position="156"/>
    </location>
</feature>
<feature type="compositionally biased region" description="Polar residues" evidence="1">
    <location>
        <begin position="344"/>
        <end position="362"/>
    </location>
</feature>
<dbReference type="InterPro" id="IPR029068">
    <property type="entry name" value="Glyas_Bleomycin-R_OHBP_Dase"/>
</dbReference>
<proteinExistence type="predicted"/>
<feature type="region of interest" description="Disordered" evidence="1">
    <location>
        <begin position="1005"/>
        <end position="1034"/>
    </location>
</feature>